<proteinExistence type="predicted"/>
<name>A0A7G7MDT3_9PSEU</name>
<dbReference type="RefSeq" id="WP_185717705.1">
    <property type="nucleotide sequence ID" value="NZ_BAAAWI010000001.1"/>
</dbReference>
<accession>A0A7G7MDT3</accession>
<dbReference type="KEGG" id="ppel:H6H00_22510"/>
<keyword evidence="2" id="KW-1185">Reference proteome</keyword>
<reference evidence="1 2" key="1">
    <citation type="submission" date="2020-08" db="EMBL/GenBank/DDBJ databases">
        <authorList>
            <person name="Mo P."/>
        </authorList>
    </citation>
    <scope>NUCLEOTIDE SEQUENCE [LARGE SCALE GENOMIC DNA]</scope>
    <source>
        <strain evidence="1 2">CGMCC 4.1532</strain>
    </source>
</reference>
<dbReference type="Proteomes" id="UP000515728">
    <property type="component" value="Chromosome"/>
</dbReference>
<gene>
    <name evidence="1" type="ORF">H6H00_22510</name>
</gene>
<evidence type="ECO:0000313" key="2">
    <source>
        <dbReference type="Proteomes" id="UP000515728"/>
    </source>
</evidence>
<organism evidence="1 2">
    <name type="scientific">Pseudonocardia petroleophila</name>
    <dbReference type="NCBI Taxonomy" id="37331"/>
    <lineage>
        <taxon>Bacteria</taxon>
        <taxon>Bacillati</taxon>
        <taxon>Actinomycetota</taxon>
        <taxon>Actinomycetes</taxon>
        <taxon>Pseudonocardiales</taxon>
        <taxon>Pseudonocardiaceae</taxon>
        <taxon>Pseudonocardia</taxon>
    </lineage>
</organism>
<dbReference type="AlphaFoldDB" id="A0A7G7MDT3"/>
<dbReference type="EMBL" id="CP060131">
    <property type="protein sequence ID" value="QNG50944.1"/>
    <property type="molecule type" value="Genomic_DNA"/>
</dbReference>
<sequence length="65" mass="6827">MDICPLCALPHTTGDLAWSSQHEPDGTVVRICPTCTRAQLWLIEAGLTIATAAGPAATEPVRRAA</sequence>
<evidence type="ECO:0000313" key="1">
    <source>
        <dbReference type="EMBL" id="QNG50944.1"/>
    </source>
</evidence>
<protein>
    <submittedName>
        <fullName evidence="1">Uncharacterized protein</fullName>
    </submittedName>
</protein>